<comment type="subcellular location">
    <subcellularLocation>
        <location evidence="1">Nucleus</location>
    </subcellularLocation>
</comment>
<dbReference type="Pfam" id="PF00096">
    <property type="entry name" value="zf-C2H2"/>
    <property type="match status" value="1"/>
</dbReference>
<feature type="compositionally biased region" description="Basic residues" evidence="10">
    <location>
        <begin position="317"/>
        <end position="331"/>
    </location>
</feature>
<keyword evidence="7" id="KW-0539">Nucleus</keyword>
<dbReference type="FunFam" id="3.30.160.60:FF:000100">
    <property type="entry name" value="Zinc finger 45-like"/>
    <property type="match status" value="1"/>
</dbReference>
<evidence type="ECO:0000256" key="4">
    <source>
        <dbReference type="ARBA" id="ARBA00022737"/>
    </source>
</evidence>
<keyword evidence="6" id="KW-0862">Zinc</keyword>
<dbReference type="SUPFAM" id="SSF57667">
    <property type="entry name" value="beta-beta-alpha zinc fingers"/>
    <property type="match status" value="2"/>
</dbReference>
<feature type="domain" description="C2H2-type" evidence="11">
    <location>
        <begin position="288"/>
        <end position="315"/>
    </location>
</feature>
<dbReference type="SMART" id="SM00355">
    <property type="entry name" value="ZnF_C2H2"/>
    <property type="match status" value="3"/>
</dbReference>
<dbReference type="EMBL" id="FXLY01000005">
    <property type="protein sequence ID" value="SMN20453.1"/>
    <property type="molecule type" value="Genomic_DNA"/>
</dbReference>
<dbReference type="PROSITE" id="PS50157">
    <property type="entry name" value="ZINC_FINGER_C2H2_2"/>
    <property type="match status" value="3"/>
</dbReference>
<evidence type="ECO:0000313" key="12">
    <source>
        <dbReference type="EMBL" id="SMN20453.1"/>
    </source>
</evidence>
<sequence length="704" mass="77253">MTKLDNHAKSNLVPLHDLLNNAVSNTAATNKSATFFKQEPHNLVSLSSSTPNDDASSPNRFSYKSEMEVTTPPNTNGNDELTHSAISPISEDNSPTSNTTKLNNLNVISPASYITQNNLVKVTEDHPMTAAATNVVTPKTTTIPTAIASTSSSIEDTATTSTITSSTISVSKYNQTNNHHNLPSPTCSQTGSNKNDHISDSGSSTPTSSSGINNNDIEPLILVCKWDHCNKQFSQPELLYHHLCQDHVGRKSQRNLQLDCHWDNCQTKTEKRDHITSHIRVHIPLKPFSCSSCSKKFKRPQDLKKHLKIHLESGTITKRKRGPKVGSKRVNKQSPSTNVSSSSVTSTIEQRSRSLPSTAMTSLPHLNNGFRKFITNDIQSYQPVLTNRLDNQLQMVMGQTMNGIPTTIQDPRLYRTVEIKNSNNASTFPQERVSPSAVMDSLPPQVATNAAGFFSDLSNSMVSNATMYQHRSIPLQSQPTPILNGYAQLPPLNGTSYPQATVLEVPLTAGNTNNKMTILPSMSDVQGLQPRYQQIATDSWGRAAAGSNTNVISSYPLIPGMVHHQPTQPSMNIGSPSIAASNTTTSTGAAATSLPYALPNGLVVNAIPMNGSTLNMVENRYSSIQRSTGHDDELDDDEEHDEETFEEKLEFVNIIRDYLMCTLLEDEYDEETDDIDDSIEEVINNKFWNNSNNDLISKYPTVAV</sequence>
<feature type="compositionally biased region" description="Low complexity" evidence="10">
    <location>
        <begin position="200"/>
        <end position="211"/>
    </location>
</feature>
<feature type="domain" description="C2H2-type" evidence="11">
    <location>
        <begin position="222"/>
        <end position="252"/>
    </location>
</feature>
<evidence type="ECO:0000256" key="3">
    <source>
        <dbReference type="ARBA" id="ARBA00022723"/>
    </source>
</evidence>
<feature type="domain" description="C2H2-type" evidence="11">
    <location>
        <begin position="258"/>
        <end position="287"/>
    </location>
</feature>
<evidence type="ECO:0000313" key="13">
    <source>
        <dbReference type="Proteomes" id="UP000196158"/>
    </source>
</evidence>
<keyword evidence="13" id="KW-1185">Reference proteome</keyword>
<reference evidence="12 13" key="1">
    <citation type="submission" date="2017-04" db="EMBL/GenBank/DDBJ databases">
        <authorList>
            <person name="Afonso C.L."/>
            <person name="Miller P.J."/>
            <person name="Scott M.A."/>
            <person name="Spackman E."/>
            <person name="Goraichik I."/>
            <person name="Dimitrov K.M."/>
            <person name="Suarez D.L."/>
            <person name="Swayne D.E."/>
        </authorList>
    </citation>
    <scope>NUCLEOTIDE SEQUENCE [LARGE SCALE GENOMIC DNA]</scope>
</reference>
<dbReference type="InterPro" id="IPR013087">
    <property type="entry name" value="Znf_C2H2_type"/>
</dbReference>
<keyword evidence="3" id="KW-0479">Metal-binding</keyword>
<evidence type="ECO:0000256" key="6">
    <source>
        <dbReference type="ARBA" id="ARBA00022833"/>
    </source>
</evidence>
<gene>
    <name evidence="12" type="ORF">KASA_0N04345G</name>
</gene>
<evidence type="ECO:0000256" key="2">
    <source>
        <dbReference type="ARBA" id="ARBA00022491"/>
    </source>
</evidence>
<feature type="region of interest" description="Disordered" evidence="10">
    <location>
        <begin position="174"/>
        <end position="212"/>
    </location>
</feature>
<evidence type="ECO:0000256" key="7">
    <source>
        <dbReference type="ARBA" id="ARBA00023242"/>
    </source>
</evidence>
<dbReference type="STRING" id="1789683.A0A1X7R437"/>
<evidence type="ECO:0000256" key="8">
    <source>
        <dbReference type="ARBA" id="ARBA00038089"/>
    </source>
</evidence>
<dbReference type="GO" id="GO:0008270">
    <property type="term" value="F:zinc ion binding"/>
    <property type="evidence" value="ECO:0007669"/>
    <property type="project" value="UniProtKB-KW"/>
</dbReference>
<dbReference type="Proteomes" id="UP000196158">
    <property type="component" value="Unassembled WGS sequence"/>
</dbReference>
<dbReference type="PANTHER" id="PTHR47257">
    <property type="entry name" value="PH-RESPONSE TRANSCRIPTION FACTOR PACC/RIM101"/>
    <property type="match status" value="1"/>
</dbReference>
<evidence type="ECO:0000256" key="1">
    <source>
        <dbReference type="ARBA" id="ARBA00004123"/>
    </source>
</evidence>
<protein>
    <submittedName>
        <fullName evidence="12">Similar to Saccharomyces cerevisiae YHL027W RIM101 Transcriptional repressor involved in response to pH and in cell wall construction</fullName>
    </submittedName>
</protein>
<keyword evidence="2" id="KW-0678">Repressor</keyword>
<proteinExistence type="inferred from homology"/>
<evidence type="ECO:0000256" key="5">
    <source>
        <dbReference type="ARBA" id="ARBA00022771"/>
    </source>
</evidence>
<dbReference type="AlphaFoldDB" id="A0A1X7R437"/>
<dbReference type="PANTHER" id="PTHR47257:SF1">
    <property type="entry name" value="PH-RESPONSE TRANSCRIPTION FACTOR PACC_RIM101"/>
    <property type="match status" value="1"/>
</dbReference>
<keyword evidence="4" id="KW-0677">Repeat</keyword>
<feature type="compositionally biased region" description="Polar residues" evidence="10">
    <location>
        <begin position="71"/>
        <end position="97"/>
    </location>
</feature>
<evidence type="ECO:0000256" key="10">
    <source>
        <dbReference type="SAM" id="MobiDB-lite"/>
    </source>
</evidence>
<feature type="region of interest" description="Disordered" evidence="10">
    <location>
        <begin position="67"/>
        <end position="97"/>
    </location>
</feature>
<evidence type="ECO:0000256" key="9">
    <source>
        <dbReference type="PROSITE-ProRule" id="PRU00042"/>
    </source>
</evidence>
<accession>A0A1X7R437</accession>
<dbReference type="OrthoDB" id="6155966at2759"/>
<dbReference type="PROSITE" id="PS00028">
    <property type="entry name" value="ZINC_FINGER_C2H2_1"/>
    <property type="match status" value="2"/>
</dbReference>
<keyword evidence="5 9" id="KW-0863">Zinc-finger</keyword>
<dbReference type="GO" id="GO:0005634">
    <property type="term" value="C:nucleus"/>
    <property type="evidence" value="ECO:0007669"/>
    <property type="project" value="UniProtKB-SubCell"/>
</dbReference>
<dbReference type="InterPro" id="IPR050806">
    <property type="entry name" value="pacC/RIM101"/>
</dbReference>
<feature type="compositionally biased region" description="Polar residues" evidence="10">
    <location>
        <begin position="174"/>
        <end position="193"/>
    </location>
</feature>
<feature type="compositionally biased region" description="Low complexity" evidence="10">
    <location>
        <begin position="334"/>
        <end position="347"/>
    </location>
</feature>
<evidence type="ECO:0000259" key="11">
    <source>
        <dbReference type="PROSITE" id="PS50157"/>
    </source>
</evidence>
<name>A0A1X7R437_9SACH</name>
<dbReference type="GO" id="GO:0045944">
    <property type="term" value="P:positive regulation of transcription by RNA polymerase II"/>
    <property type="evidence" value="ECO:0007669"/>
    <property type="project" value="TreeGrafter"/>
</dbReference>
<organism evidence="12 13">
    <name type="scientific">Maudiozyma saulgeensis</name>
    <dbReference type="NCBI Taxonomy" id="1789683"/>
    <lineage>
        <taxon>Eukaryota</taxon>
        <taxon>Fungi</taxon>
        <taxon>Dikarya</taxon>
        <taxon>Ascomycota</taxon>
        <taxon>Saccharomycotina</taxon>
        <taxon>Saccharomycetes</taxon>
        <taxon>Saccharomycetales</taxon>
        <taxon>Saccharomycetaceae</taxon>
        <taxon>Maudiozyma</taxon>
    </lineage>
</organism>
<dbReference type="InterPro" id="IPR036236">
    <property type="entry name" value="Znf_C2H2_sf"/>
</dbReference>
<comment type="similarity">
    <text evidence="8">Belongs to the pacC/RIM101 family.</text>
</comment>
<feature type="region of interest" description="Disordered" evidence="10">
    <location>
        <begin position="314"/>
        <end position="361"/>
    </location>
</feature>
<dbReference type="Gene3D" id="3.30.160.60">
    <property type="entry name" value="Classic Zinc Finger"/>
    <property type="match status" value="2"/>
</dbReference>